<dbReference type="CDD" id="cd03255">
    <property type="entry name" value="ABC_MJ0796_LolCDE_FtsE"/>
    <property type="match status" value="1"/>
</dbReference>
<dbReference type="Proteomes" id="UP000825933">
    <property type="component" value="Unassembled WGS sequence"/>
</dbReference>
<dbReference type="InterPro" id="IPR015854">
    <property type="entry name" value="ABC_transpr_LolD-like"/>
</dbReference>
<sequence>MVKLWKTYDLGGIQVNALRGLNITVEKGEFVSIMGPSGSGKSTLMNMIGCLDTPTQGKLIIDGKKTSSMSESELTKLRAEKIGFIFQTFNLLPALSVRDNVEFPTRNLSGDKKLSKSSRKKRVEECLENVGLGHRMDYLPAKLSGGERQRVAIARALVNKPKFILADEPTGNLDSEATENIMNLLHDVNREGTTVIMVTHDAETTDKTRILKIRDGVIEQSKINEKVLTVPTANLI</sequence>
<evidence type="ECO:0000256" key="1">
    <source>
        <dbReference type="ARBA" id="ARBA00022448"/>
    </source>
</evidence>
<dbReference type="InterPro" id="IPR003439">
    <property type="entry name" value="ABC_transporter-like_ATP-bd"/>
</dbReference>
<evidence type="ECO:0000256" key="3">
    <source>
        <dbReference type="ARBA" id="ARBA00022840"/>
    </source>
</evidence>
<keyword evidence="6" id="KW-1185">Reference proteome</keyword>
<dbReference type="PANTHER" id="PTHR24220">
    <property type="entry name" value="IMPORT ATP-BINDING PROTEIN"/>
    <property type="match status" value="1"/>
</dbReference>
<keyword evidence="1" id="KW-0813">Transport</keyword>
<dbReference type="InterPro" id="IPR027417">
    <property type="entry name" value="P-loop_NTPase"/>
</dbReference>
<dbReference type="GO" id="GO:0022857">
    <property type="term" value="F:transmembrane transporter activity"/>
    <property type="evidence" value="ECO:0007669"/>
    <property type="project" value="TreeGrafter"/>
</dbReference>
<feature type="domain" description="ABC transporter" evidence="4">
    <location>
        <begin position="2"/>
        <end position="236"/>
    </location>
</feature>
<dbReference type="FunFam" id="3.40.50.300:FF:000032">
    <property type="entry name" value="Export ABC transporter ATP-binding protein"/>
    <property type="match status" value="1"/>
</dbReference>
<dbReference type="Gene3D" id="3.40.50.300">
    <property type="entry name" value="P-loop containing nucleotide triphosphate hydrolases"/>
    <property type="match status" value="1"/>
</dbReference>
<dbReference type="AlphaFoldDB" id="A0A8T5UL95"/>
<dbReference type="EMBL" id="JAIOUQ010000001">
    <property type="protein sequence ID" value="MBZ2164454.1"/>
    <property type="molecule type" value="Genomic_DNA"/>
</dbReference>
<evidence type="ECO:0000256" key="2">
    <source>
        <dbReference type="ARBA" id="ARBA00022741"/>
    </source>
</evidence>
<gene>
    <name evidence="5" type="ORF">K8N75_00080</name>
</gene>
<accession>A0A8T5UL95</accession>
<protein>
    <submittedName>
        <fullName evidence="5">ABC transporter ATP-binding protein</fullName>
    </submittedName>
</protein>
<dbReference type="GO" id="GO:0098796">
    <property type="term" value="C:membrane protein complex"/>
    <property type="evidence" value="ECO:0007669"/>
    <property type="project" value="UniProtKB-ARBA"/>
</dbReference>
<dbReference type="InterPro" id="IPR017911">
    <property type="entry name" value="MacB-like_ATP-bd"/>
</dbReference>
<dbReference type="GO" id="GO:0016887">
    <property type="term" value="F:ATP hydrolysis activity"/>
    <property type="evidence" value="ECO:0007669"/>
    <property type="project" value="InterPro"/>
</dbReference>
<evidence type="ECO:0000259" key="4">
    <source>
        <dbReference type="PROSITE" id="PS50893"/>
    </source>
</evidence>
<comment type="caution">
    <text evidence="5">The sequence shown here is derived from an EMBL/GenBank/DDBJ whole genome shotgun (WGS) entry which is preliminary data.</text>
</comment>
<proteinExistence type="predicted"/>
<dbReference type="Pfam" id="PF00005">
    <property type="entry name" value="ABC_tran"/>
    <property type="match status" value="1"/>
</dbReference>
<reference evidence="6" key="1">
    <citation type="journal article" date="2022" name="Microbiol. Resour. Announc.">
        <title>Draft Genome Sequence of a Methanogenic Archaeon from West Spitsbergen Permafrost.</title>
        <authorList>
            <person name="Trubitsyn V."/>
            <person name="Rivkina E."/>
            <person name="Shcherbakova V."/>
        </authorList>
    </citation>
    <scope>NUCLEOTIDE SEQUENCE [LARGE SCALE GENOMIC DNA]</scope>
    <source>
        <strain evidence="6">VT</strain>
    </source>
</reference>
<keyword evidence="2" id="KW-0547">Nucleotide-binding</keyword>
<dbReference type="InterPro" id="IPR017871">
    <property type="entry name" value="ABC_transporter-like_CS"/>
</dbReference>
<name>A0A8T5UL95_9EURY</name>
<organism evidence="5 6">
    <name type="scientific">Methanobacterium spitsbergense</name>
    <dbReference type="NCBI Taxonomy" id="2874285"/>
    <lineage>
        <taxon>Archaea</taxon>
        <taxon>Methanobacteriati</taxon>
        <taxon>Methanobacteriota</taxon>
        <taxon>Methanomada group</taxon>
        <taxon>Methanobacteria</taxon>
        <taxon>Methanobacteriales</taxon>
        <taxon>Methanobacteriaceae</taxon>
        <taxon>Methanobacterium</taxon>
    </lineage>
</organism>
<dbReference type="SMART" id="SM00382">
    <property type="entry name" value="AAA"/>
    <property type="match status" value="1"/>
</dbReference>
<dbReference type="InterPro" id="IPR003593">
    <property type="entry name" value="AAA+_ATPase"/>
</dbReference>
<dbReference type="PANTHER" id="PTHR24220:SF86">
    <property type="entry name" value="ABC TRANSPORTER ABCH.1"/>
    <property type="match status" value="1"/>
</dbReference>
<dbReference type="GO" id="GO:0005886">
    <property type="term" value="C:plasma membrane"/>
    <property type="evidence" value="ECO:0007669"/>
    <property type="project" value="TreeGrafter"/>
</dbReference>
<evidence type="ECO:0000313" key="6">
    <source>
        <dbReference type="Proteomes" id="UP000825933"/>
    </source>
</evidence>
<dbReference type="GO" id="GO:0005524">
    <property type="term" value="F:ATP binding"/>
    <property type="evidence" value="ECO:0007669"/>
    <property type="project" value="UniProtKB-KW"/>
</dbReference>
<keyword evidence="3 5" id="KW-0067">ATP-binding</keyword>
<evidence type="ECO:0000313" key="5">
    <source>
        <dbReference type="EMBL" id="MBZ2164454.1"/>
    </source>
</evidence>
<dbReference type="PROSITE" id="PS00211">
    <property type="entry name" value="ABC_TRANSPORTER_1"/>
    <property type="match status" value="1"/>
</dbReference>
<dbReference type="SUPFAM" id="SSF52540">
    <property type="entry name" value="P-loop containing nucleoside triphosphate hydrolases"/>
    <property type="match status" value="1"/>
</dbReference>
<dbReference type="RefSeq" id="WP_223790136.1">
    <property type="nucleotide sequence ID" value="NZ_JAIOUQ010000001.1"/>
</dbReference>
<dbReference type="PROSITE" id="PS50893">
    <property type="entry name" value="ABC_TRANSPORTER_2"/>
    <property type="match status" value="1"/>
</dbReference>